<accession>A0A0A9BD41</accession>
<protein>
    <submittedName>
        <fullName evidence="1">Uncharacterized protein</fullName>
    </submittedName>
</protein>
<proteinExistence type="predicted"/>
<reference evidence="1" key="1">
    <citation type="submission" date="2014-09" db="EMBL/GenBank/DDBJ databases">
        <authorList>
            <person name="Magalhaes I.L.F."/>
            <person name="Oliveira U."/>
            <person name="Santos F.R."/>
            <person name="Vidigal T.H.D.A."/>
            <person name="Brescovit A.D."/>
            <person name="Santos A.J."/>
        </authorList>
    </citation>
    <scope>NUCLEOTIDE SEQUENCE</scope>
    <source>
        <tissue evidence="1">Shoot tissue taken approximately 20 cm above the soil surface</tissue>
    </source>
</reference>
<name>A0A0A9BD41_ARUDO</name>
<evidence type="ECO:0000313" key="1">
    <source>
        <dbReference type="EMBL" id="JAD59110.1"/>
    </source>
</evidence>
<dbReference type="AlphaFoldDB" id="A0A0A9BD41"/>
<sequence>MLLAEWFSSLVQSVRMQSSWDHPLIVCKKTVDDSIKESFLCLERIAYTK</sequence>
<reference evidence="1" key="2">
    <citation type="journal article" date="2015" name="Data Brief">
        <title>Shoot transcriptome of the giant reed, Arundo donax.</title>
        <authorList>
            <person name="Barrero R.A."/>
            <person name="Guerrero F.D."/>
            <person name="Moolhuijzen P."/>
            <person name="Goolsby J.A."/>
            <person name="Tidwell J."/>
            <person name="Bellgard S.E."/>
            <person name="Bellgard M.I."/>
        </authorList>
    </citation>
    <scope>NUCLEOTIDE SEQUENCE</scope>
    <source>
        <tissue evidence="1">Shoot tissue taken approximately 20 cm above the soil surface</tissue>
    </source>
</reference>
<dbReference type="EMBL" id="GBRH01238785">
    <property type="protein sequence ID" value="JAD59110.1"/>
    <property type="molecule type" value="Transcribed_RNA"/>
</dbReference>
<organism evidence="1">
    <name type="scientific">Arundo donax</name>
    <name type="common">Giant reed</name>
    <name type="synonym">Donax arundinaceus</name>
    <dbReference type="NCBI Taxonomy" id="35708"/>
    <lineage>
        <taxon>Eukaryota</taxon>
        <taxon>Viridiplantae</taxon>
        <taxon>Streptophyta</taxon>
        <taxon>Embryophyta</taxon>
        <taxon>Tracheophyta</taxon>
        <taxon>Spermatophyta</taxon>
        <taxon>Magnoliopsida</taxon>
        <taxon>Liliopsida</taxon>
        <taxon>Poales</taxon>
        <taxon>Poaceae</taxon>
        <taxon>PACMAD clade</taxon>
        <taxon>Arundinoideae</taxon>
        <taxon>Arundineae</taxon>
        <taxon>Arundo</taxon>
    </lineage>
</organism>